<keyword evidence="1" id="KW-0479">Metal-binding</keyword>
<feature type="domain" description="HMA" evidence="2">
    <location>
        <begin position="36"/>
        <end position="102"/>
    </location>
</feature>
<dbReference type="InterPro" id="IPR036163">
    <property type="entry name" value="HMA_dom_sf"/>
</dbReference>
<dbReference type="GO" id="GO:0046872">
    <property type="term" value="F:metal ion binding"/>
    <property type="evidence" value="ECO:0007669"/>
    <property type="project" value="UniProtKB-KW"/>
</dbReference>
<dbReference type="PROSITE" id="PS50846">
    <property type="entry name" value="HMA_2"/>
    <property type="match status" value="1"/>
</dbReference>
<dbReference type="SUPFAM" id="SSF55008">
    <property type="entry name" value="HMA, heavy metal-associated domain"/>
    <property type="match status" value="1"/>
</dbReference>
<accession>A0A0U3PD73</accession>
<dbReference type="CDD" id="cd00371">
    <property type="entry name" value="HMA"/>
    <property type="match status" value="1"/>
</dbReference>
<dbReference type="InterPro" id="IPR017969">
    <property type="entry name" value="Heavy-metal-associated_CS"/>
</dbReference>
<dbReference type="KEGG" id="psul:AU252_15175"/>
<dbReference type="Gene3D" id="3.30.70.100">
    <property type="match status" value="1"/>
</dbReference>
<organism evidence="3">
    <name type="scientific">Pseudarthrobacter sulfonivorans</name>
    <dbReference type="NCBI Taxonomy" id="121292"/>
    <lineage>
        <taxon>Bacteria</taxon>
        <taxon>Bacillati</taxon>
        <taxon>Actinomycetota</taxon>
        <taxon>Actinomycetes</taxon>
        <taxon>Micrococcales</taxon>
        <taxon>Micrococcaceae</taxon>
        <taxon>Pseudarthrobacter</taxon>
    </lineage>
</organism>
<dbReference type="Pfam" id="PF00403">
    <property type="entry name" value="HMA"/>
    <property type="match status" value="1"/>
</dbReference>
<reference evidence="3 4" key="1">
    <citation type="submission" date="2015-12" db="EMBL/GenBank/DDBJ databases">
        <authorList>
            <person name="Shamseldin A."/>
            <person name="Moawad H."/>
            <person name="Abd El-Rahim W.M."/>
            <person name="Sadowsky M.J."/>
        </authorList>
    </citation>
    <scope>NUCLEOTIDE SEQUENCE [LARGE SCALE GENOMIC DNA]</scope>
    <source>
        <strain evidence="3 4">Ar51</strain>
    </source>
</reference>
<dbReference type="InterPro" id="IPR006121">
    <property type="entry name" value="HMA_dom"/>
</dbReference>
<protein>
    <recommendedName>
        <fullName evidence="2">HMA domain-containing protein</fullName>
    </recommendedName>
</protein>
<name>A0A0U3PD73_9MICC</name>
<dbReference type="STRING" id="121292.AU252_15175"/>
<evidence type="ECO:0000313" key="4">
    <source>
        <dbReference type="Proteomes" id="UP000065151"/>
    </source>
</evidence>
<dbReference type="AlphaFoldDB" id="A0A0U3PD73"/>
<sequence length="104" mass="10408">MRASEIRTELPIVAAENAGCSCCSTPSTEQPSPQAEGTDYSVTGLTCGHCVQTVEKAVTALDGVTSASVGLVAGGTSRLSVSGPHTEASVRYAVTAAGYSLSGK</sequence>
<evidence type="ECO:0000313" key="3">
    <source>
        <dbReference type="EMBL" id="ALV42323.1"/>
    </source>
</evidence>
<proteinExistence type="predicted"/>
<dbReference type="PROSITE" id="PS01047">
    <property type="entry name" value="HMA_1"/>
    <property type="match status" value="1"/>
</dbReference>
<evidence type="ECO:0000259" key="2">
    <source>
        <dbReference type="PROSITE" id="PS50846"/>
    </source>
</evidence>
<dbReference type="EMBL" id="CP013747">
    <property type="protein sequence ID" value="ALV42323.1"/>
    <property type="molecule type" value="Genomic_DNA"/>
</dbReference>
<evidence type="ECO:0000256" key="1">
    <source>
        <dbReference type="ARBA" id="ARBA00022723"/>
    </source>
</evidence>
<dbReference type="Proteomes" id="UP000065151">
    <property type="component" value="Chromosome"/>
</dbReference>
<dbReference type="RefSeq" id="WP_058931440.1">
    <property type="nucleotide sequence ID" value="NZ_CP013747.1"/>
</dbReference>
<gene>
    <name evidence="3" type="ORF">AU252_15175</name>
</gene>